<dbReference type="InterPro" id="IPR017208">
    <property type="entry name" value="UCP037442_abhydr"/>
</dbReference>
<keyword evidence="1" id="KW-1133">Transmembrane helix</keyword>
<keyword evidence="1" id="KW-0472">Membrane</keyword>
<evidence type="ECO:0000313" key="4">
    <source>
        <dbReference type="Proteomes" id="UP000249645"/>
    </source>
</evidence>
<dbReference type="AlphaFoldDB" id="A0A2W5ELY1"/>
<dbReference type="EMBL" id="QFOI01000397">
    <property type="protein sequence ID" value="PZP42974.1"/>
    <property type="molecule type" value="Genomic_DNA"/>
</dbReference>
<dbReference type="InterPro" id="IPR022742">
    <property type="entry name" value="Hydrolase_4"/>
</dbReference>
<comment type="caution">
    <text evidence="3">The sequence shown here is derived from an EMBL/GenBank/DDBJ whole genome shotgun (WGS) entry which is preliminary data.</text>
</comment>
<evidence type="ECO:0000313" key="3">
    <source>
        <dbReference type="EMBL" id="PZP42974.1"/>
    </source>
</evidence>
<sequence>MKNETFEVNTEDGVKLYGILLIPENPKAVVQFNCGTATKKEFYLSFLNYLVENGYICCLWNYRGTHKTERLKNCDYNFSDYGIKDMPAIKSYLQQQFPDLPFLIVAHSAGGQQLGFMKDLSGVKGAINIAVSAGYYPNMPFSYRLKAYFFFYLFSPISILLNGYVKAKPFGFMENLPKKVVAQWRAWCSKPDYFFDKEFYGKMVPEGSFQHFDFPIHVFYSTDDTISNKKNTKAFWSHIKNSQSINFSELNPTDFGLQKIDHFGYFKKNMSKSLWPEIVTILDKFLQ</sequence>
<feature type="transmembrane region" description="Helical" evidence="1">
    <location>
        <begin position="147"/>
        <end position="165"/>
    </location>
</feature>
<organism evidence="3 4">
    <name type="scientific">Pseudopedobacter saltans</name>
    <dbReference type="NCBI Taxonomy" id="151895"/>
    <lineage>
        <taxon>Bacteria</taxon>
        <taxon>Pseudomonadati</taxon>
        <taxon>Bacteroidota</taxon>
        <taxon>Sphingobacteriia</taxon>
        <taxon>Sphingobacteriales</taxon>
        <taxon>Sphingobacteriaceae</taxon>
        <taxon>Pseudopedobacter</taxon>
    </lineage>
</organism>
<dbReference type="InterPro" id="IPR029058">
    <property type="entry name" value="AB_hydrolase_fold"/>
</dbReference>
<feature type="domain" description="Serine aminopeptidase S33" evidence="2">
    <location>
        <begin position="25"/>
        <end position="112"/>
    </location>
</feature>
<dbReference type="Pfam" id="PF12146">
    <property type="entry name" value="Hydrolase_4"/>
    <property type="match status" value="1"/>
</dbReference>
<dbReference type="PIRSF" id="PIRSF037442">
    <property type="entry name" value="UCP037442_abhydr"/>
    <property type="match status" value="1"/>
</dbReference>
<reference evidence="3 4" key="1">
    <citation type="submission" date="2017-11" db="EMBL/GenBank/DDBJ databases">
        <title>Infants hospitalized years apart are colonized by the same room-sourced microbial strains.</title>
        <authorList>
            <person name="Brooks B."/>
            <person name="Olm M.R."/>
            <person name="Firek B.A."/>
            <person name="Baker R."/>
            <person name="Thomas B.C."/>
            <person name="Morowitz M.J."/>
            <person name="Banfield J.F."/>
        </authorList>
    </citation>
    <scope>NUCLEOTIDE SEQUENCE [LARGE SCALE GENOMIC DNA]</scope>
    <source>
        <strain evidence="3">S2_009_000_R2_76</strain>
    </source>
</reference>
<dbReference type="GO" id="GO:0016787">
    <property type="term" value="F:hydrolase activity"/>
    <property type="evidence" value="ECO:0007669"/>
    <property type="project" value="UniProtKB-KW"/>
</dbReference>
<dbReference type="Proteomes" id="UP000249645">
    <property type="component" value="Unassembled WGS sequence"/>
</dbReference>
<accession>A0A2W5ELY1</accession>
<evidence type="ECO:0000259" key="2">
    <source>
        <dbReference type="Pfam" id="PF12146"/>
    </source>
</evidence>
<keyword evidence="1" id="KW-0812">Transmembrane</keyword>
<evidence type="ECO:0000256" key="1">
    <source>
        <dbReference type="SAM" id="Phobius"/>
    </source>
</evidence>
<protein>
    <submittedName>
        <fullName evidence="3">Alpha/beta hydrolase</fullName>
    </submittedName>
</protein>
<dbReference type="SUPFAM" id="SSF53474">
    <property type="entry name" value="alpha/beta-Hydrolases"/>
    <property type="match status" value="1"/>
</dbReference>
<proteinExistence type="predicted"/>
<keyword evidence="3" id="KW-0378">Hydrolase</keyword>
<dbReference type="Gene3D" id="3.40.50.1820">
    <property type="entry name" value="alpha/beta hydrolase"/>
    <property type="match status" value="1"/>
</dbReference>
<name>A0A2W5ELY1_9SPHI</name>
<gene>
    <name evidence="3" type="ORF">DI598_16290</name>
</gene>